<keyword evidence="2" id="KW-0812">Transmembrane</keyword>
<evidence type="ECO:0008006" key="6">
    <source>
        <dbReference type="Google" id="ProtNLM"/>
    </source>
</evidence>
<protein>
    <recommendedName>
        <fullName evidence="6">Lipoprotein</fullName>
    </recommendedName>
</protein>
<feature type="transmembrane region" description="Helical" evidence="2">
    <location>
        <begin position="35"/>
        <end position="55"/>
    </location>
</feature>
<evidence type="ECO:0000256" key="3">
    <source>
        <dbReference type="SAM" id="SignalP"/>
    </source>
</evidence>
<reference evidence="4 5" key="1">
    <citation type="journal article" date="2014" name="Int. J. Syst. Evol. Microbiol.">
        <title>Complete genome sequence of Corynebacterium casei LMG S-19264T (=DSM 44701T), isolated from a smear-ripened cheese.</title>
        <authorList>
            <consortium name="US DOE Joint Genome Institute (JGI-PGF)"/>
            <person name="Walter F."/>
            <person name="Albersmeier A."/>
            <person name="Kalinowski J."/>
            <person name="Ruckert C."/>
        </authorList>
    </citation>
    <scope>NUCLEOTIDE SEQUENCE [LARGE SCALE GENOMIC DNA]</scope>
    <source>
        <strain evidence="4 5">JCM 4255</strain>
    </source>
</reference>
<name>A0A7G1NNM0_9ACTN</name>
<dbReference type="RefSeq" id="WP_190902812.1">
    <property type="nucleotide sequence ID" value="NZ_AP023439.1"/>
</dbReference>
<feature type="compositionally biased region" description="Polar residues" evidence="1">
    <location>
        <begin position="84"/>
        <end position="96"/>
    </location>
</feature>
<feature type="region of interest" description="Disordered" evidence="1">
    <location>
        <begin position="84"/>
        <end position="134"/>
    </location>
</feature>
<dbReference type="KEGG" id="stui:GCM10017668_51470"/>
<gene>
    <name evidence="4" type="ORF">GCM10017668_51470</name>
</gene>
<keyword evidence="2" id="KW-0472">Membrane</keyword>
<keyword evidence="3" id="KW-0732">Signal</keyword>
<evidence type="ECO:0000313" key="4">
    <source>
        <dbReference type="EMBL" id="BCL23304.1"/>
    </source>
</evidence>
<evidence type="ECO:0000313" key="5">
    <source>
        <dbReference type="Proteomes" id="UP000516373"/>
    </source>
</evidence>
<proteinExistence type="predicted"/>
<evidence type="ECO:0000256" key="1">
    <source>
        <dbReference type="SAM" id="MobiDB-lite"/>
    </source>
</evidence>
<organism evidence="4 5">
    <name type="scientific">Streptomyces tuirus</name>
    <dbReference type="NCBI Taxonomy" id="68278"/>
    <lineage>
        <taxon>Bacteria</taxon>
        <taxon>Bacillati</taxon>
        <taxon>Actinomycetota</taxon>
        <taxon>Actinomycetes</taxon>
        <taxon>Kitasatosporales</taxon>
        <taxon>Streptomycetaceae</taxon>
        <taxon>Streptomyces</taxon>
    </lineage>
</organism>
<keyword evidence="2" id="KW-1133">Transmembrane helix</keyword>
<feature type="transmembrane region" description="Helical" evidence="2">
    <location>
        <begin position="9"/>
        <end position="29"/>
    </location>
</feature>
<accession>A0A7G1NNM0</accession>
<evidence type="ECO:0000256" key="2">
    <source>
        <dbReference type="SAM" id="Phobius"/>
    </source>
</evidence>
<dbReference type="Proteomes" id="UP000516373">
    <property type="component" value="Chromosome"/>
</dbReference>
<dbReference type="EMBL" id="AP023439">
    <property type="protein sequence ID" value="BCL23304.1"/>
    <property type="molecule type" value="Genomic_DNA"/>
</dbReference>
<feature type="signal peptide" evidence="3">
    <location>
        <begin position="1"/>
        <end position="20"/>
    </location>
</feature>
<sequence>MVGRGLKRVVVAGSSVVASAACGLVTNVVTDRPAWPWWVALGVLVVVAVFLQVVLTADDADGPGPGAGSVTIGGTAHEAITTRVSLSGGETAQGAGSVTVDGDARGRVSTDVEASAAGQRGRLQGDGADDEARS</sequence>
<dbReference type="AlphaFoldDB" id="A0A7G1NNM0"/>
<feature type="chain" id="PRO_5028988957" description="Lipoprotein" evidence="3">
    <location>
        <begin position="21"/>
        <end position="134"/>
    </location>
</feature>
<dbReference type="PROSITE" id="PS51257">
    <property type="entry name" value="PROKAR_LIPOPROTEIN"/>
    <property type="match status" value="1"/>
</dbReference>